<name>A0A4S2MZI0_9PEZI</name>
<accession>A0A4S2MZI0</accession>
<protein>
    <submittedName>
        <fullName evidence="2">Uncharacterized protein</fullName>
    </submittedName>
</protein>
<keyword evidence="1" id="KW-1133">Transmembrane helix</keyword>
<keyword evidence="1" id="KW-0812">Transmembrane</keyword>
<evidence type="ECO:0000313" key="2">
    <source>
        <dbReference type="EMBL" id="TGZ82218.1"/>
    </source>
</evidence>
<dbReference type="InParanoid" id="A0A4S2MZI0"/>
<evidence type="ECO:0000313" key="3">
    <source>
        <dbReference type="Proteomes" id="UP000298138"/>
    </source>
</evidence>
<sequence length="81" mass="9899">MSFFWDTSLCACVTRIREMSFWEFLVGLAFFFFFLVKGSCICVACFFFFFFWSCKGSRVRDPAFNWLGIYYYYYYYINVIV</sequence>
<keyword evidence="3" id="KW-1185">Reference proteome</keyword>
<evidence type="ECO:0000256" key="1">
    <source>
        <dbReference type="SAM" id="Phobius"/>
    </source>
</evidence>
<gene>
    <name evidence="2" type="ORF">EX30DRAFT_218752</name>
</gene>
<keyword evidence="1" id="KW-0472">Membrane</keyword>
<dbReference type="EMBL" id="ML220116">
    <property type="protein sequence ID" value="TGZ82218.1"/>
    <property type="molecule type" value="Genomic_DNA"/>
</dbReference>
<dbReference type="AlphaFoldDB" id="A0A4S2MZI0"/>
<proteinExistence type="predicted"/>
<organism evidence="2 3">
    <name type="scientific">Ascodesmis nigricans</name>
    <dbReference type="NCBI Taxonomy" id="341454"/>
    <lineage>
        <taxon>Eukaryota</taxon>
        <taxon>Fungi</taxon>
        <taxon>Dikarya</taxon>
        <taxon>Ascomycota</taxon>
        <taxon>Pezizomycotina</taxon>
        <taxon>Pezizomycetes</taxon>
        <taxon>Pezizales</taxon>
        <taxon>Ascodesmidaceae</taxon>
        <taxon>Ascodesmis</taxon>
    </lineage>
</organism>
<dbReference type="Proteomes" id="UP000298138">
    <property type="component" value="Unassembled WGS sequence"/>
</dbReference>
<feature type="transmembrane region" description="Helical" evidence="1">
    <location>
        <begin position="24"/>
        <end position="52"/>
    </location>
</feature>
<reference evidence="2 3" key="1">
    <citation type="submission" date="2019-04" db="EMBL/GenBank/DDBJ databases">
        <title>Comparative genomics and transcriptomics to analyze fruiting body development in filamentous ascomycetes.</title>
        <authorList>
            <consortium name="DOE Joint Genome Institute"/>
            <person name="Lutkenhaus R."/>
            <person name="Traeger S."/>
            <person name="Breuer J."/>
            <person name="Kuo A."/>
            <person name="Lipzen A."/>
            <person name="Pangilinan J."/>
            <person name="Dilworth D."/>
            <person name="Sandor L."/>
            <person name="Poggeler S."/>
            <person name="Barry K."/>
            <person name="Grigoriev I.V."/>
            <person name="Nowrousian M."/>
        </authorList>
    </citation>
    <scope>NUCLEOTIDE SEQUENCE [LARGE SCALE GENOMIC DNA]</scope>
    <source>
        <strain evidence="2 3">CBS 389.68</strain>
    </source>
</reference>